<sequence length="102" mass="11134">MDLSLATEIQNGKTVATLTFLPGPAVVTHATGLHSLQDGNYELTVIAAEFMSGGLTMDDDVSFGDQAPDAFFRHFGDTDGDRDVDGQDYGRFGQRFLKRLDF</sequence>
<accession>A0A518HLD8</accession>
<dbReference type="EMBL" id="CP037423">
    <property type="protein sequence ID" value="QDV41653.1"/>
    <property type="molecule type" value="Genomic_DNA"/>
</dbReference>
<dbReference type="KEGG" id="snep:Enr13x_14960"/>
<evidence type="ECO:0000313" key="1">
    <source>
        <dbReference type="EMBL" id="QDV41653.1"/>
    </source>
</evidence>
<dbReference type="Proteomes" id="UP000319004">
    <property type="component" value="Chromosome"/>
</dbReference>
<dbReference type="AlphaFoldDB" id="A0A518HLD8"/>
<dbReference type="PROSITE" id="PS00018">
    <property type="entry name" value="EF_HAND_1"/>
    <property type="match status" value="1"/>
</dbReference>
<reference evidence="1 2" key="1">
    <citation type="submission" date="2019-03" db="EMBL/GenBank/DDBJ databases">
        <title>Deep-cultivation of Planctomycetes and their phenomic and genomic characterization uncovers novel biology.</title>
        <authorList>
            <person name="Wiegand S."/>
            <person name="Jogler M."/>
            <person name="Boedeker C."/>
            <person name="Pinto D."/>
            <person name="Vollmers J."/>
            <person name="Rivas-Marin E."/>
            <person name="Kohn T."/>
            <person name="Peeters S.H."/>
            <person name="Heuer A."/>
            <person name="Rast P."/>
            <person name="Oberbeckmann S."/>
            <person name="Bunk B."/>
            <person name="Jeske O."/>
            <person name="Meyerdierks A."/>
            <person name="Storesund J.E."/>
            <person name="Kallscheuer N."/>
            <person name="Luecker S."/>
            <person name="Lage O.M."/>
            <person name="Pohl T."/>
            <person name="Merkel B.J."/>
            <person name="Hornburger P."/>
            <person name="Mueller R.-W."/>
            <person name="Bruemmer F."/>
            <person name="Labrenz M."/>
            <person name="Spormann A.M."/>
            <person name="Op den Camp H."/>
            <person name="Overmann J."/>
            <person name="Amann R."/>
            <person name="Jetten M.S.M."/>
            <person name="Mascher T."/>
            <person name="Medema M.H."/>
            <person name="Devos D.P."/>
            <person name="Kaster A.-K."/>
            <person name="Ovreas L."/>
            <person name="Rohde M."/>
            <person name="Galperin M.Y."/>
            <person name="Jogler C."/>
        </authorList>
    </citation>
    <scope>NUCLEOTIDE SEQUENCE [LARGE SCALE GENOMIC DNA]</scope>
    <source>
        <strain evidence="1 2">Enr13</strain>
    </source>
</reference>
<evidence type="ECO:0000313" key="2">
    <source>
        <dbReference type="Proteomes" id="UP000319004"/>
    </source>
</evidence>
<name>A0A518HLD8_9BACT</name>
<proteinExistence type="predicted"/>
<dbReference type="InterPro" id="IPR018247">
    <property type="entry name" value="EF_Hand_1_Ca_BS"/>
</dbReference>
<keyword evidence="2" id="KW-1185">Reference proteome</keyword>
<gene>
    <name evidence="1" type="ORF">Enr13x_14960</name>
</gene>
<organism evidence="1 2">
    <name type="scientific">Stieleria neptunia</name>
    <dbReference type="NCBI Taxonomy" id="2527979"/>
    <lineage>
        <taxon>Bacteria</taxon>
        <taxon>Pseudomonadati</taxon>
        <taxon>Planctomycetota</taxon>
        <taxon>Planctomycetia</taxon>
        <taxon>Pirellulales</taxon>
        <taxon>Pirellulaceae</taxon>
        <taxon>Stieleria</taxon>
    </lineage>
</organism>
<protein>
    <submittedName>
        <fullName evidence="1">Uncharacterized protein</fullName>
    </submittedName>
</protein>